<organism evidence="1 2">
    <name type="scientific">Halalkalibacter kiskunsagensis</name>
    <dbReference type="NCBI Taxonomy" id="1548599"/>
    <lineage>
        <taxon>Bacteria</taxon>
        <taxon>Bacillati</taxon>
        <taxon>Bacillota</taxon>
        <taxon>Bacilli</taxon>
        <taxon>Bacillales</taxon>
        <taxon>Bacillaceae</taxon>
        <taxon>Halalkalibacter</taxon>
    </lineage>
</organism>
<proteinExistence type="predicted"/>
<dbReference type="EMBL" id="JBHLUX010000092">
    <property type="protein sequence ID" value="MFC0473202.1"/>
    <property type="molecule type" value="Genomic_DNA"/>
</dbReference>
<keyword evidence="2" id="KW-1185">Reference proteome</keyword>
<comment type="caution">
    <text evidence="1">The sequence shown here is derived from an EMBL/GenBank/DDBJ whole genome shotgun (WGS) entry which is preliminary data.</text>
</comment>
<evidence type="ECO:0000313" key="1">
    <source>
        <dbReference type="EMBL" id="MFC0473202.1"/>
    </source>
</evidence>
<protein>
    <submittedName>
        <fullName evidence="1">Uncharacterized protein</fullName>
    </submittedName>
</protein>
<sequence length="76" mass="8915">MDFPIRNVVLCPTGIIDNKIKGARVELIDRRNFATWHDRVKNHSSPIKSQQMRVISLLFEYCNTTSTKRNQLVRED</sequence>
<evidence type="ECO:0000313" key="2">
    <source>
        <dbReference type="Proteomes" id="UP001589838"/>
    </source>
</evidence>
<name>A0ABV6KIQ0_9BACI</name>
<dbReference type="RefSeq" id="WP_335960058.1">
    <property type="nucleotide sequence ID" value="NZ_JAXBLX010000008.1"/>
</dbReference>
<gene>
    <name evidence="1" type="ORF">ACFFHM_22560</name>
</gene>
<reference evidence="1 2" key="1">
    <citation type="submission" date="2024-09" db="EMBL/GenBank/DDBJ databases">
        <authorList>
            <person name="Sun Q."/>
            <person name="Mori K."/>
        </authorList>
    </citation>
    <scope>NUCLEOTIDE SEQUENCE [LARGE SCALE GENOMIC DNA]</scope>
    <source>
        <strain evidence="1 2">NCAIM B.02610</strain>
    </source>
</reference>
<accession>A0ABV6KIQ0</accession>
<dbReference type="Proteomes" id="UP001589838">
    <property type="component" value="Unassembled WGS sequence"/>
</dbReference>